<evidence type="ECO:0000256" key="1">
    <source>
        <dbReference type="ARBA" id="ARBA00022450"/>
    </source>
</evidence>
<dbReference type="Proteomes" id="UP000237082">
    <property type="component" value="Unassembled WGS sequence"/>
</dbReference>
<dbReference type="GO" id="GO:0005886">
    <property type="term" value="C:plasma membrane"/>
    <property type="evidence" value="ECO:0007669"/>
    <property type="project" value="TreeGrafter"/>
</dbReference>
<dbReference type="EMBL" id="PQWB01000069">
    <property type="protein sequence ID" value="POZ61208.1"/>
    <property type="molecule type" value="Genomic_DNA"/>
</dbReference>
<accession>A0A2S5DDZ4</accession>
<dbReference type="OrthoDB" id="9808564at2"/>
<evidence type="ECO:0000259" key="3">
    <source>
        <dbReference type="SMART" id="SM00827"/>
    </source>
</evidence>
<protein>
    <submittedName>
        <fullName evidence="4">Protein BatH</fullName>
    </submittedName>
</protein>
<comment type="caution">
    <text evidence="4">The sequence shown here is derived from an EMBL/GenBank/DDBJ whole genome shotgun (WGS) entry which is preliminary data.</text>
</comment>
<dbReference type="SUPFAM" id="SSF52151">
    <property type="entry name" value="FabD/lysophospholipase-like"/>
    <property type="match status" value="1"/>
</dbReference>
<dbReference type="RefSeq" id="WP_103903469.1">
    <property type="nucleotide sequence ID" value="NZ_PQWB01000069.1"/>
</dbReference>
<gene>
    <name evidence="4" type="ORF">C2I19_14845</name>
</gene>
<evidence type="ECO:0000256" key="2">
    <source>
        <dbReference type="ARBA" id="ARBA00022553"/>
    </source>
</evidence>
<dbReference type="PANTHER" id="PTHR43775:SF37">
    <property type="entry name" value="SI:DKEY-61P9.11"/>
    <property type="match status" value="1"/>
</dbReference>
<sequence length="325" mass="35275">MNRQTVFLFAGQGSHYYQMGRRLYEEDAVYRSELRRLDELAAETLRSSVLAAIYGPHGKSQPFSDIRLTHPAIFMVEYALARAAIARGARPDITLGASLGIFAALAIAGRLSADDALRLVIRQALTIHQYCPAGGMLAVLSDSETLMGELSQWGEISGRNFAGHFIVSTPSTGMAAIEHHLKRQGVVHQRLEIDYPFHSSWIEPVKPMVQAQSRSVALNAGPGRVICCALAGELKHWHPDHLWHVARGGIAFADTIGQLEAEGAHDYLDLSPSGTLGTFMRYLLPQGGKSRCHVAMTPYGNDLQQLSAAVGALAASPRRDAAIAL</sequence>
<dbReference type="Gene3D" id="3.40.366.10">
    <property type="entry name" value="Malonyl-Coenzyme A Acyl Carrier Protein, domain 2"/>
    <property type="match status" value="1"/>
</dbReference>
<reference evidence="5" key="1">
    <citation type="submission" date="2018-02" db="EMBL/GenBank/DDBJ databases">
        <authorList>
            <person name="O'Hara-Hanley K."/>
            <person name="Soby S."/>
        </authorList>
    </citation>
    <scope>NUCLEOTIDE SEQUENCE [LARGE SCALE GENOMIC DNA]</scope>
    <source>
        <strain evidence="5">MWU14-2602</strain>
    </source>
</reference>
<dbReference type="PANTHER" id="PTHR43775">
    <property type="entry name" value="FATTY ACID SYNTHASE"/>
    <property type="match status" value="1"/>
</dbReference>
<proteinExistence type="predicted"/>
<keyword evidence="2" id="KW-0597">Phosphoprotein</keyword>
<organism evidence="4 5">
    <name type="scientific">Chromobacterium alticapitis</name>
    <dbReference type="NCBI Taxonomy" id="2073169"/>
    <lineage>
        <taxon>Bacteria</taxon>
        <taxon>Pseudomonadati</taxon>
        <taxon>Pseudomonadota</taxon>
        <taxon>Betaproteobacteria</taxon>
        <taxon>Neisseriales</taxon>
        <taxon>Chromobacteriaceae</taxon>
        <taxon>Chromobacterium</taxon>
    </lineage>
</organism>
<dbReference type="GO" id="GO:0006633">
    <property type="term" value="P:fatty acid biosynthetic process"/>
    <property type="evidence" value="ECO:0007669"/>
    <property type="project" value="TreeGrafter"/>
</dbReference>
<name>A0A2S5DDZ4_9NEIS</name>
<dbReference type="InterPro" id="IPR016035">
    <property type="entry name" value="Acyl_Trfase/lysoPLipase"/>
</dbReference>
<feature type="domain" description="Malonyl-CoA:ACP transacylase (MAT)" evidence="3">
    <location>
        <begin position="8"/>
        <end position="321"/>
    </location>
</feature>
<dbReference type="GO" id="GO:0004312">
    <property type="term" value="F:fatty acid synthase activity"/>
    <property type="evidence" value="ECO:0007669"/>
    <property type="project" value="TreeGrafter"/>
</dbReference>
<keyword evidence="1" id="KW-0596">Phosphopantetheine</keyword>
<dbReference type="SMART" id="SM00827">
    <property type="entry name" value="PKS_AT"/>
    <property type="match status" value="1"/>
</dbReference>
<dbReference type="Pfam" id="PF00698">
    <property type="entry name" value="Acyl_transf_1"/>
    <property type="match status" value="1"/>
</dbReference>
<keyword evidence="5" id="KW-1185">Reference proteome</keyword>
<dbReference type="InterPro" id="IPR001227">
    <property type="entry name" value="Ac_transferase_dom_sf"/>
</dbReference>
<dbReference type="GO" id="GO:0005737">
    <property type="term" value="C:cytoplasm"/>
    <property type="evidence" value="ECO:0007669"/>
    <property type="project" value="TreeGrafter"/>
</dbReference>
<dbReference type="InterPro" id="IPR014043">
    <property type="entry name" value="Acyl_transferase_dom"/>
</dbReference>
<dbReference type="Gene3D" id="3.30.70.3290">
    <property type="match status" value="1"/>
</dbReference>
<dbReference type="AlphaFoldDB" id="A0A2S5DDZ4"/>
<dbReference type="InterPro" id="IPR050091">
    <property type="entry name" value="PKS_NRPS_Biosynth_Enz"/>
</dbReference>
<evidence type="ECO:0000313" key="4">
    <source>
        <dbReference type="EMBL" id="POZ61208.1"/>
    </source>
</evidence>
<evidence type="ECO:0000313" key="5">
    <source>
        <dbReference type="Proteomes" id="UP000237082"/>
    </source>
</evidence>
<dbReference type="GO" id="GO:0071770">
    <property type="term" value="P:DIM/DIP cell wall layer assembly"/>
    <property type="evidence" value="ECO:0007669"/>
    <property type="project" value="TreeGrafter"/>
</dbReference>